<keyword evidence="3" id="KW-0677">Repeat</keyword>
<evidence type="ECO:0000256" key="5">
    <source>
        <dbReference type="SAM" id="MobiDB-lite"/>
    </source>
</evidence>
<dbReference type="SMART" id="SM00386">
    <property type="entry name" value="HAT"/>
    <property type="match status" value="4"/>
</dbReference>
<evidence type="ECO:0000256" key="1">
    <source>
        <dbReference type="ARBA" id="ARBA00004604"/>
    </source>
</evidence>
<evidence type="ECO:0000313" key="7">
    <source>
        <dbReference type="EMBL" id="JAC52111.1"/>
    </source>
</evidence>
<feature type="compositionally biased region" description="Basic and acidic residues" evidence="5">
    <location>
        <begin position="1014"/>
        <end position="1024"/>
    </location>
</feature>
<evidence type="ECO:0000259" key="6">
    <source>
        <dbReference type="PROSITE" id="PS50126"/>
    </source>
</evidence>
<dbReference type="GO" id="GO:0003723">
    <property type="term" value="F:RNA binding"/>
    <property type="evidence" value="ECO:0007669"/>
    <property type="project" value="TreeGrafter"/>
</dbReference>
<protein>
    <submittedName>
        <fullName evidence="7">Protein RRP5-like protein</fullName>
    </submittedName>
</protein>
<name>A0A034W954_BACDO</name>
<dbReference type="Gene3D" id="2.40.50.140">
    <property type="entry name" value="Nucleic acid-binding proteins"/>
    <property type="match status" value="2"/>
</dbReference>
<accession>A0A034W954</accession>
<dbReference type="PROSITE" id="PS50126">
    <property type="entry name" value="S1"/>
    <property type="match status" value="3"/>
</dbReference>
<organism evidence="7">
    <name type="scientific">Bactrocera dorsalis</name>
    <name type="common">Oriental fruit fly</name>
    <name type="synonym">Dacus dorsalis</name>
    <dbReference type="NCBI Taxonomy" id="27457"/>
    <lineage>
        <taxon>Eukaryota</taxon>
        <taxon>Metazoa</taxon>
        <taxon>Ecdysozoa</taxon>
        <taxon>Arthropoda</taxon>
        <taxon>Hexapoda</taxon>
        <taxon>Insecta</taxon>
        <taxon>Pterygota</taxon>
        <taxon>Neoptera</taxon>
        <taxon>Endopterygota</taxon>
        <taxon>Diptera</taxon>
        <taxon>Brachycera</taxon>
        <taxon>Muscomorpha</taxon>
        <taxon>Tephritoidea</taxon>
        <taxon>Tephritidae</taxon>
        <taxon>Bactrocera</taxon>
        <taxon>Bactrocera</taxon>
    </lineage>
</organism>
<gene>
    <name evidence="7" type="primary">RRP5</name>
</gene>
<feature type="compositionally biased region" description="Basic and acidic residues" evidence="5">
    <location>
        <begin position="1048"/>
        <end position="1060"/>
    </location>
</feature>
<feature type="domain" description="S1 motif" evidence="6">
    <location>
        <begin position="75"/>
        <end position="163"/>
    </location>
</feature>
<evidence type="ECO:0000256" key="2">
    <source>
        <dbReference type="ARBA" id="ARBA00022552"/>
    </source>
</evidence>
<dbReference type="Gene3D" id="1.25.40.10">
    <property type="entry name" value="Tetratricopeptide repeat domain"/>
    <property type="match status" value="1"/>
</dbReference>
<dbReference type="PANTHER" id="PTHR23270">
    <property type="entry name" value="PROGRAMMED CELL DEATH PROTEIN 11 PRE-RRNA PROCESSING PROTEIN RRP5"/>
    <property type="match status" value="1"/>
</dbReference>
<feature type="compositionally biased region" description="Acidic residues" evidence="5">
    <location>
        <begin position="1116"/>
        <end position="1125"/>
    </location>
</feature>
<dbReference type="InterPro" id="IPR011990">
    <property type="entry name" value="TPR-like_helical_dom_sf"/>
</dbReference>
<dbReference type="PANTHER" id="PTHR23270:SF10">
    <property type="entry name" value="PROTEIN RRP5 HOMOLOG"/>
    <property type="match status" value="1"/>
</dbReference>
<comment type="subcellular location">
    <subcellularLocation>
        <location evidence="1">Nucleus</location>
        <location evidence="1">Nucleolus</location>
    </subcellularLocation>
</comment>
<dbReference type="InterPro" id="IPR003107">
    <property type="entry name" value="HAT"/>
</dbReference>
<dbReference type="InterPro" id="IPR048059">
    <property type="entry name" value="Rrp5_S1_rpt_hs1_sc1"/>
</dbReference>
<dbReference type="GeneID" id="105227094"/>
<dbReference type="InterPro" id="IPR003029">
    <property type="entry name" value="S1_domain"/>
</dbReference>
<proteinExistence type="predicted"/>
<dbReference type="SUPFAM" id="SSF50249">
    <property type="entry name" value="Nucleic acid-binding proteins"/>
    <property type="match status" value="4"/>
</dbReference>
<evidence type="ECO:0000256" key="3">
    <source>
        <dbReference type="ARBA" id="ARBA00022737"/>
    </source>
</evidence>
<dbReference type="Pfam" id="PF05843">
    <property type="entry name" value="Suf"/>
    <property type="match status" value="1"/>
</dbReference>
<sequence length="1433" mass="163044">MVIVEKSFPRGGITPKENKPDEIKENIIFGALQTKIKKSKKKPKDDEFIAGAEEENEQIQSVSAELLNYDTIQDGMNIMGVVKAIDPLYLSISLPGRMTARVSALEISDSYTKATREFLEQSEASNNFKPLTDLYHLGQIVYGRIQEVKQNEHGRMQILMSLRPNEVHSELSHTNVKKGFVFNGAVEEVQEHGYIIETGIKGLRTFVPLEKAQPNHVVGELIFLKVEKITADKAVSTCTCKELKPENMKIKNQTEPNIDYILPGTIVQFSITKQLKDGLQGTIMNEALTAYVNEHQLAEALALPEDYEINSTLNARILYVMPLTKLVYLTLNLRTSTSEQTEEQHYKRGDIIETAKVHHLGTGGVILVLENKFKGVLSYKSIKANFKGNYDQDEILIKYAKKTKHKVRVLDYDPMDLLYICTDDANTVNEKIFALDDLKPGEFVTAVVKERDAKVGGYTMQVGRVKGIIEKLYLAPVPKTLEVNSKIRCRILAVNTERRTVYLTNRPEYLAKHCKILSTLANARQNTTYVGTIVKCNDNYLLVKFFNNLKGMLYKQRLNSVLGSDMYTFYEGQTMAFRILSKNGEQITLTLADDTFGLGEICPVTVLHTLESGLEIKITYHPEGDYEFDEEDPEANAIEVKGLVPLRLLSDYPDLVYAKLRTHTPDTETQAVCIVKNIFSMRDVPYFLTHLTNNWQNIKQGDILKAYVKNVHEDIVELFVPIRNYGKLVKVHLKMLLVNAHKNANVQLTPEQVIFVKVLGKEPATRTITVTAKLTDVWDGELRSSARYLEDYLNEVTEVRKAHKKLGLKIAQHKVGDKVSARFLGVNADTNDWQYELDKTKVLAVAKSALVGKAKPPKVGASQECLVLWIDYSSELVYISNKQVDVAHVSREKHIPSNLVDKTGINAKVLLKTEQLYVCSLKKGPNPLIYCPLRLHFNDFENSACATLKEGDFCKVAFIHNKLPIAVPDNTWKLWHDIKKKRKTKIELDNEPKAKKAKIVTATNEKTTTANEVKIAEKQQEKPAKKQKQQTVSDESDMPAKKKKKKQAKNDDTLFYEDKTPNQVVIVENNVDSDEEEALPKKTPEKKDVPKLPGIGDFWNADLSRLSNDNKALASSDEDEADDEDANTKAGQKKKKLTAAEKFKLQREEETRLREIEAKYADPNHLPESVDQFDRLVLSEPNNSKHWINYMVYHLQSAEVEKARAVARRAIKAISYRENNEQINIWVALLNLELRYGNKEAFDEVLKEAIAYNDPLKVYLRTLEILCDAKKTQELIEMISLVTKKFKAQPEIWRAAANAYFSIEMQERAQQLLHKALACLPEREHVNTIVAFGNLNHKYGNNEMAQTLLDQVVTSYPKRVDVWAQYIDMLVKSEMIDSARSVLERAIIQKIPMKKMRTIFKKYLEFEERFGTAADVEKVKKLAKEYVKRNAHL</sequence>
<dbReference type="InterPro" id="IPR008847">
    <property type="entry name" value="Suf"/>
</dbReference>
<feature type="compositionally biased region" description="Basic and acidic residues" evidence="5">
    <location>
        <begin position="1078"/>
        <end position="1090"/>
    </location>
</feature>
<dbReference type="InterPro" id="IPR012340">
    <property type="entry name" value="NA-bd_OB-fold"/>
</dbReference>
<reference evidence="7" key="1">
    <citation type="journal article" date="2014" name="BMC Genomics">
        <title>Characterizing the developmental transcriptome of the oriental fruit fly, Bactrocera dorsalis (Diptera: Tephritidae) through comparative genomic analysis with Drosophila melanogaster utilizing modENCODE datasets.</title>
        <authorList>
            <person name="Geib S.M."/>
            <person name="Calla B."/>
            <person name="Hall B."/>
            <person name="Hou S."/>
            <person name="Manoukis N.C."/>
        </authorList>
    </citation>
    <scope>NUCLEOTIDE SEQUENCE</scope>
    <source>
        <strain evidence="7">Punador</strain>
    </source>
</reference>
<dbReference type="InterPro" id="IPR045209">
    <property type="entry name" value="Rrp5"/>
</dbReference>
<dbReference type="GO" id="GO:0032040">
    <property type="term" value="C:small-subunit processome"/>
    <property type="evidence" value="ECO:0007669"/>
    <property type="project" value="TreeGrafter"/>
</dbReference>
<feature type="region of interest" description="Disordered" evidence="5">
    <location>
        <begin position="1110"/>
        <end position="1134"/>
    </location>
</feature>
<dbReference type="CTD" id="42899"/>
<evidence type="ECO:0000256" key="4">
    <source>
        <dbReference type="ARBA" id="ARBA00023242"/>
    </source>
</evidence>
<dbReference type="GO" id="GO:0006364">
    <property type="term" value="P:rRNA processing"/>
    <property type="evidence" value="ECO:0007669"/>
    <property type="project" value="UniProtKB-KW"/>
</dbReference>
<dbReference type="OrthoDB" id="412781at2759"/>
<dbReference type="SUPFAM" id="SSF48452">
    <property type="entry name" value="TPR-like"/>
    <property type="match status" value="2"/>
</dbReference>
<dbReference type="KEGG" id="bdr:105227094"/>
<feature type="domain" description="S1 motif" evidence="6">
    <location>
        <begin position="441"/>
        <end position="506"/>
    </location>
</feature>
<dbReference type="SMART" id="SM00316">
    <property type="entry name" value="S1"/>
    <property type="match status" value="6"/>
</dbReference>
<dbReference type="RefSeq" id="XP_011204578.2">
    <property type="nucleotide sequence ID" value="XM_011206276.4"/>
</dbReference>
<keyword evidence="2" id="KW-0698">rRNA processing</keyword>
<keyword evidence="4" id="KW-0539">Nucleus</keyword>
<feature type="region of interest" description="Disordered" evidence="5">
    <location>
        <begin position="1010"/>
        <end position="1094"/>
    </location>
</feature>
<feature type="domain" description="S1 motif" evidence="6">
    <location>
        <begin position="179"/>
        <end position="241"/>
    </location>
</feature>
<dbReference type="EMBL" id="GAKP01006841">
    <property type="protein sequence ID" value="JAC52111.1"/>
    <property type="molecule type" value="Transcribed_RNA"/>
</dbReference>
<dbReference type="CDD" id="cd05693">
    <property type="entry name" value="S1_Rrp5_repeat_hs1_sc1"/>
    <property type="match status" value="1"/>
</dbReference>